<accession>A0ABQ3UVX0</accession>
<comment type="caution">
    <text evidence="1">The sequence shown here is derived from an EMBL/GenBank/DDBJ whole genome shotgun (WGS) entry which is preliminary data.</text>
</comment>
<reference evidence="1 2" key="1">
    <citation type="journal article" date="2021" name="Int. J. Syst. Evol. Microbiol.">
        <title>Reticulibacter mediterranei gen. nov., sp. nov., within the new family Reticulibacteraceae fam. nov., and Ktedonospora formicarum gen. nov., sp. nov., Ktedonobacter robiniae sp. nov., Dictyobacter formicarum sp. nov. and Dictyobacter arantiisoli sp. nov., belonging to the class Ktedonobacteria.</title>
        <authorList>
            <person name="Yabe S."/>
            <person name="Zheng Y."/>
            <person name="Wang C.M."/>
            <person name="Sakai Y."/>
            <person name="Abe K."/>
            <person name="Yokota A."/>
            <person name="Donadio S."/>
            <person name="Cavaletti L."/>
            <person name="Monciardini P."/>
        </authorList>
    </citation>
    <scope>NUCLEOTIDE SEQUENCE [LARGE SCALE GENOMIC DNA]</scope>
    <source>
        <strain evidence="1 2">SOSP1-30</strain>
    </source>
</reference>
<gene>
    <name evidence="1" type="ORF">KSB_53020</name>
</gene>
<evidence type="ECO:0000313" key="1">
    <source>
        <dbReference type="EMBL" id="GHO56827.1"/>
    </source>
</evidence>
<keyword evidence="2" id="KW-1185">Reference proteome</keyword>
<protein>
    <recommendedName>
        <fullName evidence="3">MalT-like TPR region domain-containing protein</fullName>
    </recommendedName>
</protein>
<organism evidence="1 2">
    <name type="scientific">Ktedonobacter robiniae</name>
    <dbReference type="NCBI Taxonomy" id="2778365"/>
    <lineage>
        <taxon>Bacteria</taxon>
        <taxon>Bacillati</taxon>
        <taxon>Chloroflexota</taxon>
        <taxon>Ktedonobacteria</taxon>
        <taxon>Ktedonobacterales</taxon>
        <taxon>Ktedonobacteraceae</taxon>
        <taxon>Ktedonobacter</taxon>
    </lineage>
</organism>
<dbReference type="Proteomes" id="UP000654345">
    <property type="component" value="Unassembled WGS sequence"/>
</dbReference>
<name>A0ABQ3UVX0_9CHLR</name>
<evidence type="ECO:0008006" key="3">
    <source>
        <dbReference type="Google" id="ProtNLM"/>
    </source>
</evidence>
<sequence length="53" mass="6237">MWLRAARWYEAQGEMREAIVHALEAADFSYAASLLERTAEDIWLHGETHTLYR</sequence>
<dbReference type="EMBL" id="BNJG01000002">
    <property type="protein sequence ID" value="GHO56827.1"/>
    <property type="molecule type" value="Genomic_DNA"/>
</dbReference>
<evidence type="ECO:0000313" key="2">
    <source>
        <dbReference type="Proteomes" id="UP000654345"/>
    </source>
</evidence>
<proteinExistence type="predicted"/>